<organism evidence="8 9">
    <name type="scientific">Musa acuminata subsp. malaccensis</name>
    <name type="common">Wild banana</name>
    <name type="synonym">Musa malaccensis</name>
    <dbReference type="NCBI Taxonomy" id="214687"/>
    <lineage>
        <taxon>Eukaryota</taxon>
        <taxon>Viridiplantae</taxon>
        <taxon>Streptophyta</taxon>
        <taxon>Embryophyta</taxon>
        <taxon>Tracheophyta</taxon>
        <taxon>Spermatophyta</taxon>
        <taxon>Magnoliopsida</taxon>
        <taxon>Liliopsida</taxon>
        <taxon>Zingiberales</taxon>
        <taxon>Musaceae</taxon>
        <taxon>Musa</taxon>
    </lineage>
</organism>
<evidence type="ECO:0000313" key="8">
    <source>
        <dbReference type="EnsemblPlants" id="Ma02_p02940.1"/>
    </source>
</evidence>
<dbReference type="SUPFAM" id="SSF47113">
    <property type="entry name" value="Histone-fold"/>
    <property type="match status" value="1"/>
</dbReference>
<dbReference type="AlphaFoldDB" id="A0A804HYN8"/>
<evidence type="ECO:0000256" key="2">
    <source>
        <dbReference type="ARBA" id="ARBA00007530"/>
    </source>
</evidence>
<comment type="subcellular location">
    <subcellularLocation>
        <location evidence="1">Nucleus</location>
    </subcellularLocation>
</comment>
<dbReference type="PANTHER" id="PTHR12264:SF21">
    <property type="entry name" value="TRANSCRIPTION INITIATION FACTOR TFIID SUBUNIT 12"/>
    <property type="match status" value="1"/>
</dbReference>
<proteinExistence type="inferred from homology"/>
<feature type="compositionally biased region" description="Pro residues" evidence="6">
    <location>
        <begin position="96"/>
        <end position="110"/>
    </location>
</feature>
<dbReference type="GO" id="GO:0003677">
    <property type="term" value="F:DNA binding"/>
    <property type="evidence" value="ECO:0000318"/>
    <property type="project" value="GO_Central"/>
</dbReference>
<evidence type="ECO:0000256" key="1">
    <source>
        <dbReference type="ARBA" id="ARBA00004123"/>
    </source>
</evidence>
<evidence type="ECO:0000313" key="9">
    <source>
        <dbReference type="Proteomes" id="UP000012960"/>
    </source>
</evidence>
<evidence type="ECO:0000256" key="6">
    <source>
        <dbReference type="SAM" id="MobiDB-lite"/>
    </source>
</evidence>
<feature type="compositionally biased region" description="Low complexity" evidence="6">
    <location>
        <begin position="540"/>
        <end position="563"/>
    </location>
</feature>
<evidence type="ECO:0000259" key="7">
    <source>
        <dbReference type="Pfam" id="PF03847"/>
    </source>
</evidence>
<dbReference type="KEGG" id="mus:104000244"/>
<dbReference type="PRINTS" id="PR01217">
    <property type="entry name" value="PRICHEXTENSN"/>
</dbReference>
<dbReference type="GO" id="GO:0005669">
    <property type="term" value="C:transcription factor TFIID complex"/>
    <property type="evidence" value="ECO:0000318"/>
    <property type="project" value="GO_Central"/>
</dbReference>
<feature type="compositionally biased region" description="Low complexity" evidence="6">
    <location>
        <begin position="59"/>
        <end position="77"/>
    </location>
</feature>
<dbReference type="Gramene" id="Ma02_t02940.2">
    <property type="protein sequence ID" value="Ma02_p02940.2"/>
    <property type="gene ID" value="Ma02_g02940"/>
</dbReference>
<feature type="compositionally biased region" description="Low complexity" evidence="6">
    <location>
        <begin position="315"/>
        <end position="367"/>
    </location>
</feature>
<feature type="compositionally biased region" description="Low complexity" evidence="6">
    <location>
        <begin position="266"/>
        <end position="287"/>
    </location>
</feature>
<dbReference type="GO" id="GO:0046982">
    <property type="term" value="F:protein heterodimerization activity"/>
    <property type="evidence" value="ECO:0007669"/>
    <property type="project" value="InterPro"/>
</dbReference>
<evidence type="ECO:0000256" key="5">
    <source>
        <dbReference type="ARBA" id="ARBA00023242"/>
    </source>
</evidence>
<name>A0A804HYN8_MUSAM</name>
<keyword evidence="9" id="KW-1185">Reference proteome</keyword>
<feature type="compositionally biased region" description="Low complexity" evidence="6">
    <location>
        <begin position="86"/>
        <end position="95"/>
    </location>
</feature>
<feature type="compositionally biased region" description="Polar residues" evidence="6">
    <location>
        <begin position="232"/>
        <end position="259"/>
    </location>
</feature>
<sequence length="569" mass="60201">MEAPPPPQPAASAEQPAPAAASSQPPEPTQTPSPSPSPSPAPDPAQPPPVSAPPPPSAAPSAAQNPPQLQPQSLPPSQSQPPPPQQQSQPQQPIQQPRPPLVRNRPPAPFPHFSNHLPSSAPPSSSASASASSAAPAPSPSPSAASQRGGLAIGVPAHSSHLPRAQQPVATYSSIGASPAFNQPFTPLPRMTEQSSAANAQVRQPIQGIQNIGMIGSLSTTTQIRPGGVTGPPQQRLVQPTSRAASPSTNQTLGSQKFPNSGLIRGPSMVSSGSISSVPQQSLVSSQGKQMPASSSSFRPQAKPNVLQQRPHSLQQTQQPPSAASHQQQIPTSQQQQQQKQQQFQMQLQQQQQQPQFHQQHSSPRQTQEYYNQQNLQLRNQPQLLQQQPARPLGPATTKPNPPTLVHTNVAQPAVTHPVVGTDAAESGDHILGKRSLRELVSQIDPSEKLDSEVEDVLVEIAEDFVESVATFACSLAKHRKSTTLEAKDILLHVERNWNMMLPGYGGDEIKCYKKQFTNDIHKERLAVIKKSMAATGDTANPKNASGGPAAASSKSHAQKAPPIGSPKA</sequence>
<feature type="region of interest" description="Disordered" evidence="6">
    <location>
        <begin position="535"/>
        <end position="569"/>
    </location>
</feature>
<dbReference type="EnsemblPlants" id="Ma02_t02940.2">
    <property type="protein sequence ID" value="Ma02_p02940.2"/>
    <property type="gene ID" value="Ma02_g02940"/>
</dbReference>
<dbReference type="Gramene" id="Ma02_t02940.1">
    <property type="protein sequence ID" value="Ma02_p02940.1"/>
    <property type="gene ID" value="Ma02_g02940"/>
</dbReference>
<dbReference type="OrthoDB" id="2193432at2759"/>
<keyword evidence="5" id="KW-0539">Nucleus</keyword>
<dbReference type="GO" id="GO:0017025">
    <property type="term" value="F:TBP-class protein binding"/>
    <property type="evidence" value="ECO:0000318"/>
    <property type="project" value="GO_Central"/>
</dbReference>
<dbReference type="CDD" id="cd07981">
    <property type="entry name" value="HFD_TAF12"/>
    <property type="match status" value="1"/>
</dbReference>
<dbReference type="GO" id="GO:0051123">
    <property type="term" value="P:RNA polymerase II preinitiation complex assembly"/>
    <property type="evidence" value="ECO:0000318"/>
    <property type="project" value="GO_Central"/>
</dbReference>
<feature type="compositionally biased region" description="Polar residues" evidence="6">
    <location>
        <begin position="192"/>
        <end position="204"/>
    </location>
</feature>
<evidence type="ECO:0000256" key="4">
    <source>
        <dbReference type="ARBA" id="ARBA00023163"/>
    </source>
</evidence>
<evidence type="ECO:0000256" key="3">
    <source>
        <dbReference type="ARBA" id="ARBA00023015"/>
    </source>
</evidence>
<dbReference type="InterPro" id="IPR003228">
    <property type="entry name" value="TFIID_TAF12_dom"/>
</dbReference>
<protein>
    <recommendedName>
        <fullName evidence="7">Transcription initiation factor TFIID subunit 12 domain-containing protein</fullName>
    </recommendedName>
</protein>
<feature type="compositionally biased region" description="Pro residues" evidence="6">
    <location>
        <begin position="25"/>
        <end position="58"/>
    </location>
</feature>
<keyword evidence="3" id="KW-0805">Transcription regulation</keyword>
<dbReference type="InParanoid" id="A0A804HYN8"/>
<dbReference type="Gene3D" id="1.10.20.10">
    <property type="entry name" value="Histone, subunit A"/>
    <property type="match status" value="1"/>
</dbReference>
<dbReference type="PANTHER" id="PTHR12264">
    <property type="entry name" value="TRANSCRIPTION INITIATION FACTOR TFIID SUBUNIT 12"/>
    <property type="match status" value="1"/>
</dbReference>
<dbReference type="Proteomes" id="UP000012960">
    <property type="component" value="Unplaced"/>
</dbReference>
<dbReference type="OMA" id="HPRPYHA"/>
<dbReference type="Pfam" id="PF03847">
    <property type="entry name" value="TFIID_20kDa"/>
    <property type="match status" value="1"/>
</dbReference>
<feature type="compositionally biased region" description="Low complexity" evidence="6">
    <location>
        <begin position="10"/>
        <end position="24"/>
    </location>
</feature>
<accession>A0A804HYN8</accession>
<comment type="similarity">
    <text evidence="2">Belongs to the TAF12 family.</text>
</comment>
<dbReference type="InterPro" id="IPR009072">
    <property type="entry name" value="Histone-fold"/>
</dbReference>
<dbReference type="EnsemblPlants" id="Ma02_t02940.1">
    <property type="protein sequence ID" value="Ma02_p02940.1"/>
    <property type="gene ID" value="Ma02_g02940"/>
</dbReference>
<keyword evidence="4" id="KW-0804">Transcription</keyword>
<reference evidence="8" key="1">
    <citation type="submission" date="2021-05" db="UniProtKB">
        <authorList>
            <consortium name="EnsemblPlants"/>
        </authorList>
    </citation>
    <scope>IDENTIFICATION</scope>
    <source>
        <strain evidence="8">subsp. malaccensis</strain>
    </source>
</reference>
<dbReference type="GO" id="GO:0000124">
    <property type="term" value="C:SAGA complex"/>
    <property type="evidence" value="ECO:0007669"/>
    <property type="project" value="InterPro"/>
</dbReference>
<dbReference type="GeneID" id="104000244"/>
<feature type="region of interest" description="Disordered" evidence="6">
    <location>
        <begin position="1"/>
        <end position="204"/>
    </location>
</feature>
<feature type="domain" description="Transcription initiation factor TFIID subunit 12" evidence="7">
    <location>
        <begin position="433"/>
        <end position="500"/>
    </location>
</feature>
<feature type="compositionally biased region" description="Polar residues" evidence="6">
    <location>
        <begin position="288"/>
        <end position="299"/>
    </location>
</feature>
<feature type="compositionally biased region" description="Polar residues" evidence="6">
    <location>
        <begin position="168"/>
        <end position="185"/>
    </location>
</feature>
<dbReference type="FunFam" id="1.10.20.10:FF:000011">
    <property type="entry name" value="Transcription initiation factor TFIID subunit 12"/>
    <property type="match status" value="1"/>
</dbReference>
<dbReference type="InterPro" id="IPR037794">
    <property type="entry name" value="TAF12"/>
</dbReference>
<feature type="compositionally biased region" description="Low complexity" evidence="6">
    <location>
        <begin position="118"/>
        <end position="146"/>
    </location>
</feature>
<feature type="region of interest" description="Disordered" evidence="6">
    <location>
        <begin position="220"/>
        <end position="367"/>
    </location>
</feature>